<organism evidence="6 7">
    <name type="scientific">Streptomyces roseolilacinus</name>
    <dbReference type="NCBI Taxonomy" id="66904"/>
    <lineage>
        <taxon>Bacteria</taxon>
        <taxon>Bacillati</taxon>
        <taxon>Actinomycetota</taxon>
        <taxon>Actinomycetes</taxon>
        <taxon>Kitasatosporales</taxon>
        <taxon>Streptomycetaceae</taxon>
        <taxon>Streptomyces</taxon>
    </lineage>
</organism>
<dbReference type="SMART" id="SM00656">
    <property type="entry name" value="Amb_all"/>
    <property type="match status" value="1"/>
</dbReference>
<dbReference type="RefSeq" id="WP_189533899.1">
    <property type="nucleotide sequence ID" value="NZ_BMSV01000005.1"/>
</dbReference>
<evidence type="ECO:0000256" key="4">
    <source>
        <dbReference type="SAM" id="SignalP"/>
    </source>
</evidence>
<dbReference type="SUPFAM" id="SSF49785">
    <property type="entry name" value="Galactose-binding domain-like"/>
    <property type="match status" value="1"/>
</dbReference>
<proteinExistence type="inferred from homology"/>
<comment type="caution">
    <text evidence="6">The sequence shown here is derived from an EMBL/GenBank/DDBJ whole genome shotgun (WGS) entry which is preliminary data.</text>
</comment>
<feature type="chain" id="PRO_5038470014" evidence="4">
    <location>
        <begin position="20"/>
        <end position="525"/>
    </location>
</feature>
<feature type="signal peptide" evidence="4">
    <location>
        <begin position="1"/>
        <end position="19"/>
    </location>
</feature>
<dbReference type="InterPro" id="IPR002022">
    <property type="entry name" value="Pec_lyase"/>
</dbReference>
<evidence type="ECO:0000256" key="2">
    <source>
        <dbReference type="RuleBase" id="RU361173"/>
    </source>
</evidence>
<evidence type="ECO:0000256" key="1">
    <source>
        <dbReference type="ARBA" id="ARBA00023239"/>
    </source>
</evidence>
<keyword evidence="2" id="KW-0624">Polysaccharide degradation</keyword>
<dbReference type="GO" id="GO:0000272">
    <property type="term" value="P:polysaccharide catabolic process"/>
    <property type="evidence" value="ECO:0007669"/>
    <property type="project" value="UniProtKB-KW"/>
</dbReference>
<keyword evidence="7" id="KW-1185">Reference proteome</keyword>
<evidence type="ECO:0000313" key="6">
    <source>
        <dbReference type="EMBL" id="GGQ09507.1"/>
    </source>
</evidence>
<sequence>MRRPVALRLCAATATMALAAATGVVLSTPEASAATGGVTGYATQNGGTTGGAGGQTVRATTGTAIHAALCGRASSSTPITIQVEGTINHGNTGKVSGGSCSTAAGVIELKQISNVTIVGVGSGAVFDQLGIHIRDASNIVIQNVTVRNVKKSGSPTSNGGDAIGMESNVRNVWVDHVTLEASGGESEGYDGLFDMKDNTQYVTLSYSILRNSGRGGLVGSSESDLSNGFITYHHNLYENIDSRAPLLRGGTAHIYNNHYVSLNESGINSRAGARAKVDNNYFEDSKDVLGTFYTDAAGYWQVSGNIFDNVTWSSPGSENKPAGPDPQSNTTVNIPYPYGLDAAGCVPGVVSQTAGANKGLRVSDGNCSPQTPAPTPTSTPTGPTPSPTATTPSPTATPGPTQPSGTNLSIGAGSDGSGKADGTSYGNVRDGDLSTYWSPTGSTGSISIKWGSPTAVSKVNIREASGSVGSIGSWRLVNADTGAVLTSGSGAGVITFARTSLQKLTFEITGSTGTPRIAEYETYAG</sequence>
<dbReference type="EMBL" id="BMSV01000005">
    <property type="protein sequence ID" value="GGQ09507.1"/>
    <property type="molecule type" value="Genomic_DNA"/>
</dbReference>
<keyword evidence="2" id="KW-0964">Secreted</keyword>
<dbReference type="InterPro" id="IPR012334">
    <property type="entry name" value="Pectin_lyas_fold"/>
</dbReference>
<dbReference type="GO" id="GO:0030570">
    <property type="term" value="F:pectate lyase activity"/>
    <property type="evidence" value="ECO:0007669"/>
    <property type="project" value="InterPro"/>
</dbReference>
<dbReference type="GO" id="GO:0005576">
    <property type="term" value="C:extracellular region"/>
    <property type="evidence" value="ECO:0007669"/>
    <property type="project" value="UniProtKB-SubCell"/>
</dbReference>
<dbReference type="Pfam" id="PF00544">
    <property type="entry name" value="Pectate_lyase_4"/>
    <property type="match status" value="1"/>
</dbReference>
<feature type="domain" description="Pectate lyase" evidence="5">
    <location>
        <begin position="76"/>
        <end position="288"/>
    </location>
</feature>
<feature type="compositionally biased region" description="Pro residues" evidence="3">
    <location>
        <begin position="371"/>
        <end position="386"/>
    </location>
</feature>
<feature type="region of interest" description="Disordered" evidence="3">
    <location>
        <begin position="314"/>
        <end position="334"/>
    </location>
</feature>
<dbReference type="Gene3D" id="2.60.120.260">
    <property type="entry name" value="Galactose-binding domain-like"/>
    <property type="match status" value="1"/>
</dbReference>
<reference evidence="6" key="1">
    <citation type="journal article" date="2014" name="Int. J. Syst. Evol. Microbiol.">
        <title>Complete genome sequence of Corynebacterium casei LMG S-19264T (=DSM 44701T), isolated from a smear-ripened cheese.</title>
        <authorList>
            <consortium name="US DOE Joint Genome Institute (JGI-PGF)"/>
            <person name="Walter F."/>
            <person name="Albersmeier A."/>
            <person name="Kalinowski J."/>
            <person name="Ruckert C."/>
        </authorList>
    </citation>
    <scope>NUCLEOTIDE SEQUENCE</scope>
    <source>
        <strain evidence="6">JCM 4335</strain>
    </source>
</reference>
<dbReference type="InterPro" id="IPR011050">
    <property type="entry name" value="Pectin_lyase_fold/virulence"/>
</dbReference>
<comment type="similarity">
    <text evidence="2">Belongs to the polysaccharide lyase 1 family.</text>
</comment>
<dbReference type="Gene3D" id="2.160.20.10">
    <property type="entry name" value="Single-stranded right-handed beta-helix, Pectin lyase-like"/>
    <property type="match status" value="1"/>
</dbReference>
<accession>A0A918ELN8</accession>
<name>A0A918ELN8_9ACTN</name>
<comment type="subcellular location">
    <subcellularLocation>
        <location evidence="2">Secreted</location>
    </subcellularLocation>
</comment>
<protein>
    <submittedName>
        <fullName evidence="6">Pectate lyase</fullName>
    </submittedName>
</protein>
<reference evidence="6" key="2">
    <citation type="submission" date="2020-09" db="EMBL/GenBank/DDBJ databases">
        <authorList>
            <person name="Sun Q."/>
            <person name="Ohkuma M."/>
        </authorList>
    </citation>
    <scope>NUCLEOTIDE SEQUENCE</scope>
    <source>
        <strain evidence="6">JCM 4335</strain>
    </source>
</reference>
<evidence type="ECO:0000259" key="5">
    <source>
        <dbReference type="SMART" id="SM00656"/>
    </source>
</evidence>
<evidence type="ECO:0000256" key="3">
    <source>
        <dbReference type="SAM" id="MobiDB-lite"/>
    </source>
</evidence>
<keyword evidence="1 2" id="KW-0456">Lyase</keyword>
<gene>
    <name evidence="6" type="ORF">GCM10010249_30110</name>
</gene>
<dbReference type="InterPro" id="IPR045032">
    <property type="entry name" value="PEL"/>
</dbReference>
<keyword evidence="2" id="KW-0119">Carbohydrate metabolism</keyword>
<evidence type="ECO:0000313" key="7">
    <source>
        <dbReference type="Proteomes" id="UP000654123"/>
    </source>
</evidence>
<dbReference type="PANTHER" id="PTHR31683:SF18">
    <property type="entry name" value="PECTATE LYASE 21-RELATED"/>
    <property type="match status" value="1"/>
</dbReference>
<dbReference type="PANTHER" id="PTHR31683">
    <property type="entry name" value="PECTATE LYASE 18-RELATED"/>
    <property type="match status" value="1"/>
</dbReference>
<dbReference type="Proteomes" id="UP000654123">
    <property type="component" value="Unassembled WGS sequence"/>
</dbReference>
<keyword evidence="4" id="KW-0732">Signal</keyword>
<dbReference type="AlphaFoldDB" id="A0A918ELN8"/>
<dbReference type="InterPro" id="IPR008979">
    <property type="entry name" value="Galactose-bd-like_sf"/>
</dbReference>
<feature type="region of interest" description="Disordered" evidence="3">
    <location>
        <begin position="361"/>
        <end position="426"/>
    </location>
</feature>
<dbReference type="SUPFAM" id="SSF51126">
    <property type="entry name" value="Pectin lyase-like"/>
    <property type="match status" value="1"/>
</dbReference>